<evidence type="ECO:0000256" key="12">
    <source>
        <dbReference type="HAMAP-Rule" id="MF_00454"/>
    </source>
</evidence>
<dbReference type="GO" id="GO:0046872">
    <property type="term" value="F:metal ion binding"/>
    <property type="evidence" value="ECO:0007669"/>
    <property type="project" value="UniProtKB-KW"/>
</dbReference>
<feature type="binding site" evidence="12">
    <location>
        <position position="96"/>
    </location>
    <ligand>
        <name>Na(+)</name>
        <dbReference type="ChEBI" id="CHEBI:29101"/>
        <note>structural</note>
    </ligand>
</feature>
<comment type="activity regulation">
    <text evidence="12">Na(+) is not transported, but it plays an essential structural role and its presence is essential for fluoride channel function.</text>
</comment>
<keyword evidence="6 12" id="KW-0915">Sodium</keyword>
<dbReference type="GO" id="GO:0062054">
    <property type="term" value="F:fluoride channel activity"/>
    <property type="evidence" value="ECO:0007669"/>
    <property type="project" value="UniProtKB-UniRule"/>
</dbReference>
<comment type="function">
    <text evidence="12">Fluoride-specific ion channel. Important for reducing fluoride concentration in the cell, thus reducing its toxicity.</text>
</comment>
<evidence type="ECO:0000256" key="1">
    <source>
        <dbReference type="ARBA" id="ARBA00004651"/>
    </source>
</evidence>
<dbReference type="Proteomes" id="UP000198539">
    <property type="component" value="Unassembled WGS sequence"/>
</dbReference>
<evidence type="ECO:0000256" key="11">
    <source>
        <dbReference type="ARBA" id="ARBA00035585"/>
    </source>
</evidence>
<evidence type="ECO:0000256" key="7">
    <source>
        <dbReference type="ARBA" id="ARBA00023065"/>
    </source>
</evidence>
<dbReference type="STRING" id="564137.SAMN04488238_1448"/>
<comment type="subcellular location">
    <subcellularLocation>
        <location evidence="1 12">Cell membrane</location>
        <topology evidence="1 12">Multi-pass membrane protein</topology>
    </subcellularLocation>
</comment>
<dbReference type="EMBL" id="FNOM01000044">
    <property type="protein sequence ID" value="SDX92555.1"/>
    <property type="molecule type" value="Genomic_DNA"/>
</dbReference>
<proteinExistence type="inferred from homology"/>
<keyword evidence="7 12" id="KW-0406">Ion transport</keyword>
<accession>A0A1H3FNV2</accession>
<keyword evidence="12" id="KW-0479">Metal-binding</keyword>
<keyword evidence="3" id="KW-0997">Cell inner membrane</keyword>
<evidence type="ECO:0000256" key="10">
    <source>
        <dbReference type="ARBA" id="ARBA00035120"/>
    </source>
</evidence>
<dbReference type="PANTHER" id="PTHR28259">
    <property type="entry name" value="FLUORIDE EXPORT PROTEIN 1-RELATED"/>
    <property type="match status" value="1"/>
</dbReference>
<dbReference type="GO" id="GO:0140114">
    <property type="term" value="P:cellular detoxification of fluoride"/>
    <property type="evidence" value="ECO:0007669"/>
    <property type="project" value="UniProtKB-UniRule"/>
</dbReference>
<feature type="binding site" evidence="12">
    <location>
        <position position="99"/>
    </location>
    <ligand>
        <name>Na(+)</name>
        <dbReference type="ChEBI" id="CHEBI:29101"/>
        <note>structural</note>
    </ligand>
</feature>
<organism evidence="13 14">
    <name type="scientific">Roseicitreum antarcticum</name>
    <dbReference type="NCBI Taxonomy" id="564137"/>
    <lineage>
        <taxon>Bacteria</taxon>
        <taxon>Pseudomonadati</taxon>
        <taxon>Pseudomonadota</taxon>
        <taxon>Alphaproteobacteria</taxon>
        <taxon>Rhodobacterales</taxon>
        <taxon>Paracoccaceae</taxon>
        <taxon>Roseicitreum</taxon>
    </lineage>
</organism>
<protein>
    <recommendedName>
        <fullName evidence="12">Fluoride-specific ion channel FluC</fullName>
    </recommendedName>
</protein>
<feature type="transmembrane region" description="Helical" evidence="12">
    <location>
        <begin position="89"/>
        <end position="114"/>
    </location>
</feature>
<keyword evidence="4 12" id="KW-0812">Transmembrane</keyword>
<dbReference type="PANTHER" id="PTHR28259:SF1">
    <property type="entry name" value="FLUORIDE EXPORT PROTEIN 1-RELATED"/>
    <property type="match status" value="1"/>
</dbReference>
<evidence type="ECO:0000313" key="13">
    <source>
        <dbReference type="EMBL" id="SDX92555.1"/>
    </source>
</evidence>
<dbReference type="Pfam" id="PF02537">
    <property type="entry name" value="CRCB"/>
    <property type="match status" value="1"/>
</dbReference>
<evidence type="ECO:0000313" key="14">
    <source>
        <dbReference type="Proteomes" id="UP000198539"/>
    </source>
</evidence>
<dbReference type="InterPro" id="IPR003691">
    <property type="entry name" value="FluC"/>
</dbReference>
<comment type="catalytic activity">
    <reaction evidence="11">
        <text>fluoride(in) = fluoride(out)</text>
        <dbReference type="Rhea" id="RHEA:76159"/>
        <dbReference type="ChEBI" id="CHEBI:17051"/>
    </reaction>
    <physiologicalReaction direction="left-to-right" evidence="11">
        <dbReference type="Rhea" id="RHEA:76160"/>
    </physiologicalReaction>
</comment>
<keyword evidence="14" id="KW-1185">Reference proteome</keyword>
<evidence type="ECO:0000256" key="3">
    <source>
        <dbReference type="ARBA" id="ARBA00022519"/>
    </source>
</evidence>
<feature type="transmembrane region" description="Helical" evidence="12">
    <location>
        <begin position="120"/>
        <end position="139"/>
    </location>
</feature>
<evidence type="ECO:0000256" key="9">
    <source>
        <dbReference type="ARBA" id="ARBA00023303"/>
    </source>
</evidence>
<evidence type="ECO:0000256" key="6">
    <source>
        <dbReference type="ARBA" id="ARBA00023053"/>
    </source>
</evidence>
<gene>
    <name evidence="12" type="primary">fluC</name>
    <name evidence="12" type="synonym">crcB</name>
    <name evidence="13" type="ORF">SAMN04488238_1448</name>
</gene>
<keyword evidence="8 12" id="KW-0472">Membrane</keyword>
<feature type="transmembrane region" description="Helical" evidence="12">
    <location>
        <begin position="21"/>
        <end position="42"/>
    </location>
</feature>
<dbReference type="HAMAP" id="MF_00454">
    <property type="entry name" value="FluC"/>
    <property type="match status" value="1"/>
</dbReference>
<evidence type="ECO:0000256" key="5">
    <source>
        <dbReference type="ARBA" id="ARBA00022989"/>
    </source>
</evidence>
<reference evidence="13 14" key="1">
    <citation type="submission" date="2016-10" db="EMBL/GenBank/DDBJ databases">
        <authorList>
            <person name="de Groot N.N."/>
        </authorList>
    </citation>
    <scope>NUCLEOTIDE SEQUENCE [LARGE SCALE GENOMIC DNA]</scope>
    <source>
        <strain evidence="13 14">CGMCC 1.8894</strain>
    </source>
</reference>
<keyword evidence="2 12" id="KW-1003">Cell membrane</keyword>
<name>A0A1H3FNV2_9RHOB</name>
<keyword evidence="12" id="KW-0813">Transport</keyword>
<evidence type="ECO:0000256" key="4">
    <source>
        <dbReference type="ARBA" id="ARBA00022692"/>
    </source>
</evidence>
<feature type="transmembrane region" description="Helical" evidence="12">
    <location>
        <begin position="54"/>
        <end position="77"/>
    </location>
</feature>
<dbReference type="RefSeq" id="WP_223814300.1">
    <property type="nucleotide sequence ID" value="NZ_CP061498.1"/>
</dbReference>
<evidence type="ECO:0000256" key="8">
    <source>
        <dbReference type="ARBA" id="ARBA00023136"/>
    </source>
</evidence>
<keyword evidence="5 12" id="KW-1133">Transmembrane helix</keyword>
<comment type="similarity">
    <text evidence="10 12">Belongs to the fluoride channel Fluc/FEX (TC 1.A.43) family.</text>
</comment>
<sequence length="144" mass="14486">MTLNKVTAMRPDPALRSPRATLALAICGALGAVARLAVSFWLADSTASVGAFPVATLVVNTLGAFGIGAIASLSAPGGRWPLGPVARQALMAGVFGGFTTFSIFSLEALMLAQSGHNGTAAAYVLISVALWLAAARLGLRCGAS</sequence>
<keyword evidence="9 12" id="KW-0407">Ion channel</keyword>
<evidence type="ECO:0000256" key="2">
    <source>
        <dbReference type="ARBA" id="ARBA00022475"/>
    </source>
</evidence>
<dbReference type="AlphaFoldDB" id="A0A1H3FNV2"/>
<dbReference type="GO" id="GO:0005886">
    <property type="term" value="C:plasma membrane"/>
    <property type="evidence" value="ECO:0007669"/>
    <property type="project" value="UniProtKB-SubCell"/>
</dbReference>